<dbReference type="PRINTS" id="PR02107">
    <property type="entry name" value="INOS145TPRIP"/>
</dbReference>
<dbReference type="Pfam" id="PF20266">
    <property type="entry name" value="Mab-21_C"/>
    <property type="match status" value="1"/>
</dbReference>
<dbReference type="InterPro" id="IPR046906">
    <property type="entry name" value="Mab-21_HhH/H2TH-like"/>
</dbReference>
<evidence type="ECO:0000313" key="2">
    <source>
        <dbReference type="EMBL" id="NWV02081.1"/>
    </source>
</evidence>
<reference evidence="2 3" key="1">
    <citation type="submission" date="2019-09" db="EMBL/GenBank/DDBJ databases">
        <title>Bird 10,000 Genomes (B10K) Project - Family phase.</title>
        <authorList>
            <person name="Zhang G."/>
        </authorList>
    </citation>
    <scope>NUCLEOTIDE SEQUENCE [LARGE SCALE GENOMIC DNA]</scope>
    <source>
        <strain evidence="2">B10K-DU-012-37</strain>
    </source>
</reference>
<dbReference type="GO" id="GO:0016020">
    <property type="term" value="C:membrane"/>
    <property type="evidence" value="ECO:0007669"/>
    <property type="project" value="TreeGrafter"/>
</dbReference>
<gene>
    <name evidence="2" type="primary">Itpripl1_7</name>
    <name evidence="2" type="ORF">UPUEPO_R15129</name>
</gene>
<organism evidence="2 3">
    <name type="scientific">Upupa epops</name>
    <name type="common">Eurasian hoopoe</name>
    <dbReference type="NCBI Taxonomy" id="57439"/>
    <lineage>
        <taxon>Eukaryota</taxon>
        <taxon>Metazoa</taxon>
        <taxon>Chordata</taxon>
        <taxon>Craniata</taxon>
        <taxon>Vertebrata</taxon>
        <taxon>Euteleostomi</taxon>
        <taxon>Archelosauria</taxon>
        <taxon>Archosauria</taxon>
        <taxon>Dinosauria</taxon>
        <taxon>Saurischia</taxon>
        <taxon>Theropoda</taxon>
        <taxon>Coelurosauria</taxon>
        <taxon>Aves</taxon>
        <taxon>Neognathae</taxon>
        <taxon>Neoaves</taxon>
        <taxon>Telluraves</taxon>
        <taxon>Coraciimorphae</taxon>
        <taxon>Bucerotiformes</taxon>
        <taxon>Upupidae</taxon>
        <taxon>Upupa</taxon>
    </lineage>
</organism>
<feature type="non-terminal residue" evidence="2">
    <location>
        <position position="1"/>
    </location>
</feature>
<evidence type="ECO:0000313" key="3">
    <source>
        <dbReference type="Proteomes" id="UP000544127"/>
    </source>
</evidence>
<sequence length="141" mass="16164">WPQSCLVAEAKFFRNVAGKFPAGSFHLKCLHVCSHILKGTSISSYYIKTIVMHLLVVGGTSHWHRKNFVHLLECIIRCLRWCLVNKHLEHFLIGNTDAPKDIILPSEFQDTEPINLLEHLEKNQAAHAKALQEFNLLQDQL</sequence>
<dbReference type="InterPro" id="IPR026250">
    <property type="entry name" value="ITPRIP-like"/>
</dbReference>
<dbReference type="PANTHER" id="PTHR10656:SF40">
    <property type="entry name" value="INOSITOL 1,4,5-TRISPHOSPHATE RECEPTOR-INTERACTING PROTEIN-LIKE 1"/>
    <property type="match status" value="1"/>
</dbReference>
<dbReference type="OrthoDB" id="9034619at2759"/>
<feature type="domain" description="Mab-21-like HhH/H2TH-like" evidence="1">
    <location>
        <begin position="40"/>
        <end position="96"/>
    </location>
</feature>
<accession>A0A7K6BI77</accession>
<keyword evidence="3" id="KW-1185">Reference proteome</keyword>
<evidence type="ECO:0000259" key="1">
    <source>
        <dbReference type="Pfam" id="PF20266"/>
    </source>
</evidence>
<protein>
    <submittedName>
        <fullName evidence="2">IPIL1 protein</fullName>
    </submittedName>
</protein>
<name>A0A7K6BI77_UPUEP</name>
<dbReference type="PANTHER" id="PTHR10656">
    <property type="entry name" value="CELL FATE DETERMINING PROTEIN MAB21-RELATED"/>
    <property type="match status" value="1"/>
</dbReference>
<dbReference type="AlphaFoldDB" id="A0A7K6BI77"/>
<dbReference type="Gene3D" id="1.10.1410.40">
    <property type="match status" value="1"/>
</dbReference>
<comment type="caution">
    <text evidence="2">The sequence shown here is derived from an EMBL/GenBank/DDBJ whole genome shotgun (WGS) entry which is preliminary data.</text>
</comment>
<dbReference type="EMBL" id="VZRI01023770">
    <property type="protein sequence ID" value="NWV02081.1"/>
    <property type="molecule type" value="Genomic_DNA"/>
</dbReference>
<proteinExistence type="predicted"/>
<feature type="non-terminal residue" evidence="2">
    <location>
        <position position="141"/>
    </location>
</feature>
<dbReference type="Proteomes" id="UP000544127">
    <property type="component" value="Unassembled WGS sequence"/>
</dbReference>